<evidence type="ECO:0000313" key="1">
    <source>
        <dbReference type="EMBL" id="CAF1221446.1"/>
    </source>
</evidence>
<accession>A0A814XW25</accession>
<dbReference type="InterPro" id="IPR009199">
    <property type="entry name" value="PhoPQ-act_pathogen-rel_PqaA"/>
</dbReference>
<dbReference type="PANTHER" id="PTHR31497:SF0">
    <property type="entry name" value="AUTOCRINE PROLIFERATION REPRESSOR PROTEIN A"/>
    <property type="match status" value="1"/>
</dbReference>
<dbReference type="Pfam" id="PF10142">
    <property type="entry name" value="PhoPQ_related"/>
    <property type="match status" value="1"/>
</dbReference>
<gene>
    <name evidence="1" type="ORF">SEV965_LOCUS22209</name>
</gene>
<reference evidence="1" key="1">
    <citation type="submission" date="2021-02" db="EMBL/GenBank/DDBJ databases">
        <authorList>
            <person name="Nowell W R."/>
        </authorList>
    </citation>
    <scope>NUCLEOTIDE SEQUENCE</scope>
</reference>
<dbReference type="EMBL" id="CAJNOU010001553">
    <property type="protein sequence ID" value="CAF1221446.1"/>
    <property type="molecule type" value="Genomic_DNA"/>
</dbReference>
<dbReference type="Proteomes" id="UP000663889">
    <property type="component" value="Unassembled WGS sequence"/>
</dbReference>
<organism evidence="1 2">
    <name type="scientific">Rotaria sordida</name>
    <dbReference type="NCBI Taxonomy" id="392033"/>
    <lineage>
        <taxon>Eukaryota</taxon>
        <taxon>Metazoa</taxon>
        <taxon>Spiralia</taxon>
        <taxon>Gnathifera</taxon>
        <taxon>Rotifera</taxon>
        <taxon>Eurotatoria</taxon>
        <taxon>Bdelloidea</taxon>
        <taxon>Philodinida</taxon>
        <taxon>Philodinidae</taxon>
        <taxon>Rotaria</taxon>
    </lineage>
</organism>
<evidence type="ECO:0000313" key="2">
    <source>
        <dbReference type="Proteomes" id="UP000663889"/>
    </source>
</evidence>
<dbReference type="PANTHER" id="PTHR31497">
    <property type="entry name" value="AUTOCRINE PROLIFERATION REPRESSOR PROTEIN A"/>
    <property type="match status" value="1"/>
</dbReference>
<protein>
    <submittedName>
        <fullName evidence="1">Uncharacterized protein</fullName>
    </submittedName>
</protein>
<name>A0A814XW25_9BILA</name>
<sequence length="157" mass="18039">MMMEFLKDNPLKKHRREDALIAWTWKRFLDTNGTDPKVFLLFPMTKSVVRAMDAIQQFLRQQNIIVPEEFVIGGASKSVKTEIIKRQPTILSTIPSPVHTNSLDSQSTTSKGPLSYCFDIPQNSLILSTTPYEYMTSNVSFSEHEIEFKITNLIFYS</sequence>
<proteinExistence type="predicted"/>
<dbReference type="AlphaFoldDB" id="A0A814XW25"/>
<comment type="caution">
    <text evidence="1">The sequence shown here is derived from an EMBL/GenBank/DDBJ whole genome shotgun (WGS) entry which is preliminary data.</text>
</comment>